<evidence type="ECO:0000259" key="1">
    <source>
        <dbReference type="PROSITE" id="PS50075"/>
    </source>
</evidence>
<organism evidence="2 3">
    <name type="scientific">Roseovarius gaetbuli</name>
    <dbReference type="NCBI Taxonomy" id="1356575"/>
    <lineage>
        <taxon>Bacteria</taxon>
        <taxon>Pseudomonadati</taxon>
        <taxon>Pseudomonadota</taxon>
        <taxon>Alphaproteobacteria</taxon>
        <taxon>Rhodobacterales</taxon>
        <taxon>Roseobacteraceae</taxon>
        <taxon>Roseovarius</taxon>
    </lineage>
</organism>
<accession>A0A1X6Z1W3</accession>
<dbReference type="PROSITE" id="PS50075">
    <property type="entry name" value="CARRIER"/>
    <property type="match status" value="1"/>
</dbReference>
<gene>
    <name evidence="2" type="ORF">ROG8370_01563</name>
</gene>
<dbReference type="InterPro" id="IPR009081">
    <property type="entry name" value="PP-bd_ACP"/>
</dbReference>
<dbReference type="InterPro" id="IPR036736">
    <property type="entry name" value="ACP-like_sf"/>
</dbReference>
<proteinExistence type="predicted"/>
<dbReference type="EMBL" id="FWFJ01000011">
    <property type="protein sequence ID" value="SLN37980.1"/>
    <property type="molecule type" value="Genomic_DNA"/>
</dbReference>
<dbReference type="RefSeq" id="WP_085826501.1">
    <property type="nucleotide sequence ID" value="NZ_FWFJ01000011.1"/>
</dbReference>
<evidence type="ECO:0000313" key="3">
    <source>
        <dbReference type="Proteomes" id="UP000194012"/>
    </source>
</evidence>
<dbReference type="SUPFAM" id="SSF47336">
    <property type="entry name" value="ACP-like"/>
    <property type="match status" value="1"/>
</dbReference>
<protein>
    <submittedName>
        <fullName evidence="2">Acyl carrier protein</fullName>
    </submittedName>
</protein>
<feature type="domain" description="Carrier" evidence="1">
    <location>
        <begin position="1"/>
        <end position="80"/>
    </location>
</feature>
<name>A0A1X6Z1W3_9RHOB</name>
<dbReference type="AlphaFoldDB" id="A0A1X6Z1W3"/>
<dbReference type="OrthoDB" id="9810922at2"/>
<reference evidence="3" key="1">
    <citation type="submission" date="2017-03" db="EMBL/GenBank/DDBJ databases">
        <authorList>
            <person name="Rodrigo-Torres L."/>
            <person name="Arahal R.D."/>
            <person name="Lucena T."/>
        </authorList>
    </citation>
    <scope>NUCLEOTIDE SEQUENCE [LARGE SCALE GENOMIC DNA]</scope>
    <source>
        <strain evidence="3">CECT 8370</strain>
    </source>
</reference>
<sequence>MTETNIDAALAEELHRIAPDIALDDIDRTQDLREEFDIDSMDFLTLVTALGKRFDLDMPEADYPKMQSYDALLAYLRSKMA</sequence>
<dbReference type="Gene3D" id="1.10.1200.10">
    <property type="entry name" value="ACP-like"/>
    <property type="match status" value="1"/>
</dbReference>
<keyword evidence="3" id="KW-1185">Reference proteome</keyword>
<dbReference type="Pfam" id="PF00550">
    <property type="entry name" value="PP-binding"/>
    <property type="match status" value="1"/>
</dbReference>
<dbReference type="Proteomes" id="UP000194012">
    <property type="component" value="Unassembled WGS sequence"/>
</dbReference>
<evidence type="ECO:0000313" key="2">
    <source>
        <dbReference type="EMBL" id="SLN37980.1"/>
    </source>
</evidence>